<dbReference type="GO" id="GO:0015949">
    <property type="term" value="P:nucleobase-containing small molecule interconversion"/>
    <property type="evidence" value="ECO:0007669"/>
    <property type="project" value="UniProtKB-ARBA"/>
</dbReference>
<protein>
    <recommendedName>
        <fullName evidence="1">GTP pyrophosphokinase</fullName>
    </recommendedName>
    <alternativeName>
        <fullName evidence="4">(p)ppGpp synthase</fullName>
    </alternativeName>
    <alternativeName>
        <fullName evidence="3">ATP:GTP 3'-pyrophosphotransferase</fullName>
    </alternativeName>
    <alternativeName>
        <fullName evidence="5">ppGpp synthase I</fullName>
    </alternativeName>
</protein>
<evidence type="ECO:0000259" key="7">
    <source>
        <dbReference type="PROSITE" id="PS51671"/>
    </source>
</evidence>
<comment type="pathway">
    <text evidence="2">Purine metabolism.</text>
</comment>
<comment type="caution">
    <text evidence="9">The sequence shown here is derived from an EMBL/GenBank/DDBJ whole genome shotgun (WGS) entry which is preliminary data.</text>
</comment>
<sequence length="704" mass="78097">MTSHALSSRPATTPPDSAGIPHWVPAAALAGPASLRADLEEILSVLDMLQVDAATRAAAVAQVLDCWPDALQAQPGAERLREGLAEAARIWRLHADRPAAGNAEGLRRLLLAIIRDLRVVFVLLAEQLVQLRHADRLPKAQQRELARRSADILAPLANRLGIWQLKWELEDRAFRFLNPETYRRIARLVDERRSDRERYIQVARQKLAQALLEHNIAAEVSGRPKHIFSIWKKMSRKGHEFEDLYDVRAVRVLVADVAACYAALGVVHSLWTPIPQEFDDYIARPKGNNYQSLHTAVIGPEGKTLEVQIRSHDMHAHAELGVAAHWKYKEGGGQGDAAFERKVAWMRSLLENREGGEDDTGLYEGFRTDTADDRVYVLTPRGEVVDLAAGATVLDFAYHVHTEVGHRCRGAKVNGRIVPLTYQPQSGDRIEIMTAKESAPRRDWLNAQAGFLNTGRARDKVRAWFRRLDLDINLREGAAVLDRELKRLNLHDRPLEPVLPRWHLRRIEELHVAIALGEISPAQVARALHEAEAASRAAEQPASAPAPVARSRAPSGEAVTIEGVGNLLLTFGRCCQPLPGDAIIGYITLGRGVSVHRHDCRSFARSAGRHPERVMPVSWGSRSTGQFEVDLLIRAYDRAGLLKDVTAVFAGMSISVLSLTTQVDDVRGEAEMRCVARVRDVEQLGALLARLGNVANVREARRVA</sequence>
<name>A0A4R3LCR7_9GAMM</name>
<dbReference type="FunFam" id="3.10.20.30:FF:000002">
    <property type="entry name" value="GTP pyrophosphokinase (RelA/SpoT)"/>
    <property type="match status" value="1"/>
</dbReference>
<dbReference type="CDD" id="cd05399">
    <property type="entry name" value="NT_Rel-Spo_like"/>
    <property type="match status" value="1"/>
</dbReference>
<dbReference type="GO" id="GO:0015969">
    <property type="term" value="P:guanosine tetraphosphate metabolic process"/>
    <property type="evidence" value="ECO:0007669"/>
    <property type="project" value="InterPro"/>
</dbReference>
<dbReference type="Pfam" id="PF13328">
    <property type="entry name" value="HD_4"/>
    <property type="match status" value="1"/>
</dbReference>
<dbReference type="InterPro" id="IPR007685">
    <property type="entry name" value="RelA_SpoT"/>
</dbReference>
<dbReference type="NCBIfam" id="TIGR00691">
    <property type="entry name" value="spoT_relA"/>
    <property type="match status" value="1"/>
</dbReference>
<dbReference type="RefSeq" id="WP_123522947.1">
    <property type="nucleotide sequence ID" value="NZ_JBHLWF010000026.1"/>
</dbReference>
<dbReference type="GO" id="GO:0008893">
    <property type="term" value="F:guanosine-3',5'-bis(diphosphate) 3'-diphosphatase activity"/>
    <property type="evidence" value="ECO:0007669"/>
    <property type="project" value="TreeGrafter"/>
</dbReference>
<dbReference type="Pfam" id="PF13291">
    <property type="entry name" value="ACT_4"/>
    <property type="match status" value="1"/>
</dbReference>
<feature type="domain" description="ACT" evidence="7">
    <location>
        <begin position="630"/>
        <end position="704"/>
    </location>
</feature>
<comment type="similarity">
    <text evidence="6">Belongs to the relA/spoT family.</text>
</comment>
<dbReference type="Proteomes" id="UP000294599">
    <property type="component" value="Unassembled WGS sequence"/>
</dbReference>
<feature type="domain" description="TGS" evidence="8">
    <location>
        <begin position="373"/>
        <end position="434"/>
    </location>
</feature>
<evidence type="ECO:0000256" key="4">
    <source>
        <dbReference type="ARBA" id="ARBA00032407"/>
    </source>
</evidence>
<keyword evidence="9" id="KW-0808">Transferase</keyword>
<dbReference type="InterPro" id="IPR043519">
    <property type="entry name" value="NT_sf"/>
</dbReference>
<dbReference type="PANTHER" id="PTHR21262">
    <property type="entry name" value="GUANOSINE-3',5'-BIS DIPHOSPHATE 3'-PYROPHOSPHOHYDROLASE"/>
    <property type="match status" value="1"/>
</dbReference>
<keyword evidence="10" id="KW-1185">Reference proteome</keyword>
<proteinExistence type="inferred from homology"/>
<reference evidence="9 10" key="1">
    <citation type="submission" date="2019-03" db="EMBL/GenBank/DDBJ databases">
        <title>Genomic Encyclopedia of Type Strains, Phase IV (KMG-IV): sequencing the most valuable type-strain genomes for metagenomic binning, comparative biology and taxonomic classification.</title>
        <authorList>
            <person name="Goeker M."/>
        </authorList>
    </citation>
    <scope>NUCLEOTIDE SEQUENCE [LARGE SCALE GENOMIC DNA]</scope>
    <source>
        <strain evidence="9 10">DSM 21944</strain>
    </source>
</reference>
<dbReference type="InterPro" id="IPR045600">
    <property type="entry name" value="RelA/SpoT_AH_RIS"/>
</dbReference>
<gene>
    <name evidence="9" type="ORF">EDC25_11143</name>
</gene>
<dbReference type="Gene3D" id="1.10.3210.10">
    <property type="entry name" value="Hypothetical protein af1432"/>
    <property type="match status" value="1"/>
</dbReference>
<dbReference type="AlphaFoldDB" id="A0A4R3LCR7"/>
<dbReference type="Gene3D" id="3.30.460.10">
    <property type="entry name" value="Beta Polymerase, domain 2"/>
    <property type="match status" value="1"/>
</dbReference>
<dbReference type="Pfam" id="PF04607">
    <property type="entry name" value="RelA_SpoT"/>
    <property type="match status" value="1"/>
</dbReference>
<dbReference type="GO" id="GO:0042594">
    <property type="term" value="P:response to starvation"/>
    <property type="evidence" value="ECO:0007669"/>
    <property type="project" value="TreeGrafter"/>
</dbReference>
<dbReference type="SUPFAM" id="SSF81271">
    <property type="entry name" value="TGS-like"/>
    <property type="match status" value="1"/>
</dbReference>
<dbReference type="PROSITE" id="PS51880">
    <property type="entry name" value="TGS"/>
    <property type="match status" value="1"/>
</dbReference>
<dbReference type="PANTHER" id="PTHR21262:SF31">
    <property type="entry name" value="GTP PYROPHOSPHOKINASE"/>
    <property type="match status" value="1"/>
</dbReference>
<dbReference type="InterPro" id="IPR002912">
    <property type="entry name" value="ACT_dom"/>
</dbReference>
<dbReference type="InterPro" id="IPR004095">
    <property type="entry name" value="TGS"/>
</dbReference>
<dbReference type="GO" id="GO:0016301">
    <property type="term" value="F:kinase activity"/>
    <property type="evidence" value="ECO:0007669"/>
    <property type="project" value="UniProtKB-KW"/>
</dbReference>
<dbReference type="SUPFAM" id="SSF109604">
    <property type="entry name" value="HD-domain/PDEase-like"/>
    <property type="match status" value="1"/>
</dbReference>
<dbReference type="EMBL" id="SMAF01000011">
    <property type="protein sequence ID" value="TCS97763.1"/>
    <property type="molecule type" value="Genomic_DNA"/>
</dbReference>
<dbReference type="Pfam" id="PF19296">
    <property type="entry name" value="RelA_AH_RIS"/>
    <property type="match status" value="1"/>
</dbReference>
<dbReference type="InterPro" id="IPR012676">
    <property type="entry name" value="TGS-like"/>
</dbReference>
<dbReference type="InterPro" id="IPR033655">
    <property type="entry name" value="TGS_RelA/SpoT"/>
</dbReference>
<evidence type="ECO:0000256" key="1">
    <source>
        <dbReference type="ARBA" id="ARBA00019852"/>
    </source>
</evidence>
<organism evidence="9 10">
    <name type="scientific">Pseudofulvimonas gallinarii</name>
    <dbReference type="NCBI Taxonomy" id="634155"/>
    <lineage>
        <taxon>Bacteria</taxon>
        <taxon>Pseudomonadati</taxon>
        <taxon>Pseudomonadota</taxon>
        <taxon>Gammaproteobacteria</taxon>
        <taxon>Lysobacterales</taxon>
        <taxon>Rhodanobacteraceae</taxon>
        <taxon>Pseudofulvimonas</taxon>
    </lineage>
</organism>
<dbReference type="SUPFAM" id="SSF81301">
    <property type="entry name" value="Nucleotidyltransferase"/>
    <property type="match status" value="1"/>
</dbReference>
<evidence type="ECO:0000256" key="5">
    <source>
        <dbReference type="ARBA" id="ARBA00033308"/>
    </source>
</evidence>
<dbReference type="Gene3D" id="3.10.20.30">
    <property type="match status" value="1"/>
</dbReference>
<dbReference type="SUPFAM" id="SSF55021">
    <property type="entry name" value="ACT-like"/>
    <property type="match status" value="1"/>
</dbReference>
<dbReference type="CDD" id="cd01668">
    <property type="entry name" value="TGS_RSH"/>
    <property type="match status" value="1"/>
</dbReference>
<dbReference type="InterPro" id="IPR045865">
    <property type="entry name" value="ACT-like_dom_sf"/>
</dbReference>
<evidence type="ECO:0000259" key="8">
    <source>
        <dbReference type="PROSITE" id="PS51880"/>
    </source>
</evidence>
<dbReference type="GO" id="GO:0005886">
    <property type="term" value="C:plasma membrane"/>
    <property type="evidence" value="ECO:0007669"/>
    <property type="project" value="TreeGrafter"/>
</dbReference>
<evidence type="ECO:0000256" key="2">
    <source>
        <dbReference type="ARBA" id="ARBA00025704"/>
    </source>
</evidence>
<comment type="function">
    <text evidence="6">In eubacteria ppGpp (guanosine 3'-diphosphate 5'-diphosphate) is a mediator of the stringent response that coordinates a variety of cellular activities in response to changes in nutritional abundance.</text>
</comment>
<evidence type="ECO:0000313" key="10">
    <source>
        <dbReference type="Proteomes" id="UP000294599"/>
    </source>
</evidence>
<dbReference type="Gene3D" id="3.30.70.260">
    <property type="match status" value="1"/>
</dbReference>
<keyword evidence="9" id="KW-0418">Kinase</keyword>
<dbReference type="PROSITE" id="PS51671">
    <property type="entry name" value="ACT"/>
    <property type="match status" value="1"/>
</dbReference>
<evidence type="ECO:0000256" key="3">
    <source>
        <dbReference type="ARBA" id="ARBA00029754"/>
    </source>
</evidence>
<dbReference type="SMART" id="SM00954">
    <property type="entry name" value="RelA_SpoT"/>
    <property type="match status" value="1"/>
</dbReference>
<dbReference type="FunFam" id="3.30.460.10:FF:000001">
    <property type="entry name" value="GTP pyrophosphokinase RelA"/>
    <property type="match status" value="1"/>
</dbReference>
<dbReference type="Pfam" id="PF02824">
    <property type="entry name" value="TGS"/>
    <property type="match status" value="1"/>
</dbReference>
<evidence type="ECO:0000256" key="6">
    <source>
        <dbReference type="RuleBase" id="RU003847"/>
    </source>
</evidence>
<dbReference type="InterPro" id="IPR012675">
    <property type="entry name" value="Beta-grasp_dom_sf"/>
</dbReference>
<dbReference type="OrthoDB" id="9805041at2"/>
<dbReference type="GO" id="GO:0008728">
    <property type="term" value="F:GTP diphosphokinase activity"/>
    <property type="evidence" value="ECO:0007669"/>
    <property type="project" value="TreeGrafter"/>
</dbReference>
<dbReference type="CDD" id="cd04876">
    <property type="entry name" value="ACT_RelA-SpoT"/>
    <property type="match status" value="1"/>
</dbReference>
<accession>A0A4R3LCR7</accession>
<dbReference type="InterPro" id="IPR004811">
    <property type="entry name" value="RelA/Spo_fam"/>
</dbReference>
<evidence type="ECO:0000313" key="9">
    <source>
        <dbReference type="EMBL" id="TCS97763.1"/>
    </source>
</evidence>